<dbReference type="HOGENOM" id="CLU_488238_0_0_10"/>
<name>H6L3L6_SAPGL</name>
<evidence type="ECO:0008006" key="4">
    <source>
        <dbReference type="Google" id="ProtNLM"/>
    </source>
</evidence>
<proteinExistence type="predicted"/>
<dbReference type="KEGG" id="sgn:SGRA_2235"/>
<sequence>MPIMFSKPILKALFFCLLFSSSLTAQLHNQGALISIKSGAMLSVQGDLENAGAIDNSDTIHLSGDFIQNHPSNQGFSSINEGWLFLDGGQQAIRGNFPSRFHYLVLAGSDHKTASAQASFVTGQLRLNEWELALDSQRLEILSAAPNALQTGQNGQYGFISSSGPGGLIRKMDRPAPYLFALGGTDNGLRLFRPILIQPQANDSSQVWASYWAGDAGQYGLDRQQKELELCLLNPLYSHAINREAGSSPLQISFYSDPNTEGQFEQLAQWSNGWTHLEELQNQLPSFAGLQSLTLDSLLSNWSDSLFILAQKSPELTLEAAPAPYCDNAEILLSETLGLYNNYELYINGQPWASNSTSSFSPQLSPGQYQLQLLGQNAACGRWSDSLLIEVFAAPQLQLNNDTLIVEGSSIPLAANGADFYSWSPSLDIDCDICPQTIAQPSSSGYIQLLGESMEGCSSLDSFYVELRPRVEDILFIPNVITPNNDGQNDFWVIQNIQLFPKNKLRILNRWGDLVYRADFYNNNWQGEFANGPLPAGTYYYILDLGEGWGVFKGPITIIRQ</sequence>
<feature type="signal peptide" evidence="1">
    <location>
        <begin position="1"/>
        <end position="25"/>
    </location>
</feature>
<dbReference type="AlphaFoldDB" id="H6L3L6"/>
<evidence type="ECO:0000313" key="3">
    <source>
        <dbReference type="Proteomes" id="UP000007519"/>
    </source>
</evidence>
<dbReference type="eggNOG" id="COG3291">
    <property type="taxonomic scope" value="Bacteria"/>
</dbReference>
<keyword evidence="3" id="KW-1185">Reference proteome</keyword>
<accession>H6L3L6</accession>
<organism evidence="2 3">
    <name type="scientific">Saprospira grandis (strain Lewin)</name>
    <dbReference type="NCBI Taxonomy" id="984262"/>
    <lineage>
        <taxon>Bacteria</taxon>
        <taxon>Pseudomonadati</taxon>
        <taxon>Bacteroidota</taxon>
        <taxon>Saprospiria</taxon>
        <taxon>Saprospirales</taxon>
        <taxon>Saprospiraceae</taxon>
        <taxon>Saprospira</taxon>
    </lineage>
</organism>
<dbReference type="NCBIfam" id="TIGR04131">
    <property type="entry name" value="Bac_Flav_CTERM"/>
    <property type="match status" value="1"/>
</dbReference>
<dbReference type="STRING" id="984262.SGRA_2235"/>
<dbReference type="Proteomes" id="UP000007519">
    <property type="component" value="Chromosome"/>
</dbReference>
<dbReference type="InterPro" id="IPR026341">
    <property type="entry name" value="T9SS_type_B"/>
</dbReference>
<evidence type="ECO:0000313" key="2">
    <source>
        <dbReference type="EMBL" id="AFC24964.1"/>
    </source>
</evidence>
<dbReference type="Pfam" id="PF13585">
    <property type="entry name" value="CHU_C"/>
    <property type="match status" value="1"/>
</dbReference>
<keyword evidence="1" id="KW-0732">Signal</keyword>
<feature type="chain" id="PRO_5003603866" description="Gliding motility-associated C-terminal domain-containing protein" evidence="1">
    <location>
        <begin position="26"/>
        <end position="561"/>
    </location>
</feature>
<reference evidence="2 3" key="1">
    <citation type="journal article" date="2012" name="Stand. Genomic Sci.">
        <title>Complete genome sequencing and analysis of Saprospira grandis str. Lewin, a predatory marine bacterium.</title>
        <authorList>
            <person name="Saw J.H."/>
            <person name="Yuryev A."/>
            <person name="Kanbe M."/>
            <person name="Hou S."/>
            <person name="Young A.G."/>
            <person name="Aizawa S."/>
            <person name="Alam M."/>
        </authorList>
    </citation>
    <scope>NUCLEOTIDE SEQUENCE [LARGE SCALE GENOMIC DNA]</scope>
    <source>
        <strain evidence="2 3">Lewin</strain>
    </source>
</reference>
<evidence type="ECO:0000256" key="1">
    <source>
        <dbReference type="SAM" id="SignalP"/>
    </source>
</evidence>
<protein>
    <recommendedName>
        <fullName evidence="4">Gliding motility-associated C-terminal domain-containing protein</fullName>
    </recommendedName>
</protein>
<gene>
    <name evidence="2" type="ordered locus">SGRA_2235</name>
</gene>
<dbReference type="EMBL" id="CP002831">
    <property type="protein sequence ID" value="AFC24964.1"/>
    <property type="molecule type" value="Genomic_DNA"/>
</dbReference>